<evidence type="ECO:0000256" key="4">
    <source>
        <dbReference type="ARBA" id="ARBA00022605"/>
    </source>
</evidence>
<evidence type="ECO:0000256" key="2">
    <source>
        <dbReference type="ARBA" id="ARBA00004733"/>
    </source>
</evidence>
<comment type="pathway">
    <text evidence="2 9">Amino-acid biosynthesis; L-tryptophan biosynthesis; L-tryptophan from chorismate: step 5/5.</text>
</comment>
<dbReference type="Gene3D" id="3.20.20.70">
    <property type="entry name" value="Aldolase class I"/>
    <property type="match status" value="1"/>
</dbReference>
<dbReference type="EC" id="4.2.1.20" evidence="9"/>
<dbReference type="Pfam" id="PF00290">
    <property type="entry name" value="Trp_syntA"/>
    <property type="match status" value="1"/>
</dbReference>
<dbReference type="CDD" id="cd04724">
    <property type="entry name" value="Tryptophan_synthase_alpha"/>
    <property type="match status" value="1"/>
</dbReference>
<dbReference type="InterPro" id="IPR002028">
    <property type="entry name" value="Trp_synthase_suA"/>
</dbReference>
<dbReference type="AlphaFoldDB" id="A0AAE4SXK3"/>
<feature type="active site" description="Proton acceptor" evidence="9">
    <location>
        <position position="61"/>
    </location>
</feature>
<evidence type="ECO:0000256" key="8">
    <source>
        <dbReference type="ARBA" id="ARBA00049047"/>
    </source>
</evidence>
<comment type="subunit">
    <text evidence="3 9">Tetramer of two alpha and two beta chains.</text>
</comment>
<dbReference type="InterPro" id="IPR011060">
    <property type="entry name" value="RibuloseP-bd_barrel"/>
</dbReference>
<dbReference type="SUPFAM" id="SSF51366">
    <property type="entry name" value="Ribulose-phoshate binding barrel"/>
    <property type="match status" value="1"/>
</dbReference>
<dbReference type="PANTHER" id="PTHR43406:SF1">
    <property type="entry name" value="TRYPTOPHAN SYNTHASE ALPHA CHAIN, CHLOROPLASTIC"/>
    <property type="match status" value="1"/>
</dbReference>
<evidence type="ECO:0000313" key="11">
    <source>
        <dbReference type="EMBL" id="MDV2420259.1"/>
    </source>
</evidence>
<dbReference type="FunFam" id="3.20.20.70:FF:000037">
    <property type="entry name" value="Tryptophan synthase alpha chain"/>
    <property type="match status" value="1"/>
</dbReference>
<dbReference type="EMBL" id="JAVBIB010000020">
    <property type="protein sequence ID" value="MDV2420259.1"/>
    <property type="molecule type" value="Genomic_DNA"/>
</dbReference>
<keyword evidence="7 9" id="KW-0456">Lyase</keyword>
<gene>
    <name evidence="9 11" type="primary">trpA</name>
    <name evidence="11" type="ORF">RAE03_10840</name>
</gene>
<evidence type="ECO:0000256" key="1">
    <source>
        <dbReference type="ARBA" id="ARBA00003365"/>
    </source>
</evidence>
<dbReference type="GO" id="GO:0005829">
    <property type="term" value="C:cytosol"/>
    <property type="evidence" value="ECO:0007669"/>
    <property type="project" value="TreeGrafter"/>
</dbReference>
<dbReference type="InterPro" id="IPR018204">
    <property type="entry name" value="Trp_synthase_alpha_AS"/>
</dbReference>
<dbReference type="PANTHER" id="PTHR43406">
    <property type="entry name" value="TRYPTOPHAN SYNTHASE, ALPHA CHAIN"/>
    <property type="match status" value="1"/>
</dbReference>
<dbReference type="RefSeq" id="WP_259887423.1">
    <property type="nucleotide sequence ID" value="NZ_CP073090.1"/>
</dbReference>
<dbReference type="InterPro" id="IPR013785">
    <property type="entry name" value="Aldolase_TIM"/>
</dbReference>
<feature type="active site" description="Proton acceptor" evidence="9">
    <location>
        <position position="50"/>
    </location>
</feature>
<accession>A0AAE4SXK3</accession>
<name>A0AAE4SXK3_9CORY</name>
<dbReference type="Proteomes" id="UP001185706">
    <property type="component" value="Unassembled WGS sequence"/>
</dbReference>
<evidence type="ECO:0000256" key="3">
    <source>
        <dbReference type="ARBA" id="ARBA00011270"/>
    </source>
</evidence>
<sequence>MSTRYENLFSSLHERGEGAFVPFIMLGDPTPEDSLKIVRTVVTAGADALELGVPFSDPVADGPTIQASHLRALDGGATVDSSLELISTIRTEFPELPIGMLIYGNVAFTRGFDRFYAEFAKAGADSILLPDVPVREGAPFIAAAQKADIDPIFIAPARATEETLKGVAKSSQGYIYAISRDGVTGTEKQSETLGLEEVVSNIQRFDGPPVLLGFGISEPTHVQDAIAAGAAGAITGSAITKIIDRRVSRETDTDGIPLEGTPGRIDNETTLHEELTEFVSRMKAATQK</sequence>
<dbReference type="NCBIfam" id="TIGR00262">
    <property type="entry name" value="trpA"/>
    <property type="match status" value="1"/>
</dbReference>
<keyword evidence="6 9" id="KW-0057">Aromatic amino acid biosynthesis</keyword>
<protein>
    <recommendedName>
        <fullName evidence="9">Tryptophan synthase alpha chain</fullName>
        <ecNumber evidence="9">4.2.1.20</ecNumber>
    </recommendedName>
</protein>
<comment type="similarity">
    <text evidence="9 10">Belongs to the TrpA family.</text>
</comment>
<evidence type="ECO:0000256" key="10">
    <source>
        <dbReference type="RuleBase" id="RU003662"/>
    </source>
</evidence>
<evidence type="ECO:0000256" key="5">
    <source>
        <dbReference type="ARBA" id="ARBA00022822"/>
    </source>
</evidence>
<reference evidence="11" key="1">
    <citation type="submission" date="2023-08" db="EMBL/GenBank/DDBJ databases">
        <title>Genomic characterization of the C. tuberculostearicum species complex, a ubiquitous member of the human skin microbiome.</title>
        <authorList>
            <person name="Ahmed N."/>
            <person name="Deming C."/>
            <person name="Conlan S."/>
            <person name="Segre J."/>
        </authorList>
    </citation>
    <scope>NUCLEOTIDE SEQUENCE</scope>
    <source>
        <strain evidence="11">CTNIH22</strain>
    </source>
</reference>
<proteinExistence type="inferred from homology"/>
<evidence type="ECO:0000313" key="12">
    <source>
        <dbReference type="Proteomes" id="UP001185706"/>
    </source>
</evidence>
<evidence type="ECO:0000256" key="9">
    <source>
        <dbReference type="HAMAP-Rule" id="MF_00131"/>
    </source>
</evidence>
<comment type="caution">
    <text evidence="11">The sequence shown here is derived from an EMBL/GenBank/DDBJ whole genome shotgun (WGS) entry which is preliminary data.</text>
</comment>
<comment type="catalytic activity">
    <reaction evidence="8 9">
        <text>(1S,2R)-1-C-(indol-3-yl)glycerol 3-phosphate + L-serine = D-glyceraldehyde 3-phosphate + L-tryptophan + H2O</text>
        <dbReference type="Rhea" id="RHEA:10532"/>
        <dbReference type="ChEBI" id="CHEBI:15377"/>
        <dbReference type="ChEBI" id="CHEBI:33384"/>
        <dbReference type="ChEBI" id="CHEBI:57912"/>
        <dbReference type="ChEBI" id="CHEBI:58866"/>
        <dbReference type="ChEBI" id="CHEBI:59776"/>
        <dbReference type="EC" id="4.2.1.20"/>
    </reaction>
</comment>
<comment type="function">
    <text evidence="1 9">The alpha subunit is responsible for the aldol cleavage of indoleglycerol phosphate to indole and glyceraldehyde 3-phosphate.</text>
</comment>
<dbReference type="PROSITE" id="PS00167">
    <property type="entry name" value="TRP_SYNTHASE_ALPHA"/>
    <property type="match status" value="1"/>
</dbReference>
<evidence type="ECO:0000256" key="6">
    <source>
        <dbReference type="ARBA" id="ARBA00023141"/>
    </source>
</evidence>
<keyword evidence="5 9" id="KW-0822">Tryptophan biosynthesis</keyword>
<organism evidence="11 12">
    <name type="scientific">Corynebacterium tuberculostearicum</name>
    <dbReference type="NCBI Taxonomy" id="38304"/>
    <lineage>
        <taxon>Bacteria</taxon>
        <taxon>Bacillati</taxon>
        <taxon>Actinomycetota</taxon>
        <taxon>Actinomycetes</taxon>
        <taxon>Mycobacteriales</taxon>
        <taxon>Corynebacteriaceae</taxon>
        <taxon>Corynebacterium</taxon>
    </lineage>
</organism>
<evidence type="ECO:0000256" key="7">
    <source>
        <dbReference type="ARBA" id="ARBA00023239"/>
    </source>
</evidence>
<keyword evidence="4 9" id="KW-0028">Amino-acid biosynthesis</keyword>
<dbReference type="HAMAP" id="MF_00131">
    <property type="entry name" value="Trp_synth_alpha"/>
    <property type="match status" value="1"/>
</dbReference>
<dbReference type="GO" id="GO:0004834">
    <property type="term" value="F:tryptophan synthase activity"/>
    <property type="evidence" value="ECO:0007669"/>
    <property type="project" value="UniProtKB-UniRule"/>
</dbReference>